<dbReference type="SUPFAM" id="SSF54427">
    <property type="entry name" value="NTF2-like"/>
    <property type="match status" value="1"/>
</dbReference>
<evidence type="ECO:0000313" key="2">
    <source>
        <dbReference type="EMBL" id="ROR92616.1"/>
    </source>
</evidence>
<dbReference type="Pfam" id="PF12680">
    <property type="entry name" value="SnoaL_2"/>
    <property type="match status" value="1"/>
</dbReference>
<dbReference type="AlphaFoldDB" id="A0A3N2CYR1"/>
<comment type="caution">
    <text evidence="2">The sequence shown here is derived from an EMBL/GenBank/DDBJ whole genome shotgun (WGS) entry which is preliminary data.</text>
</comment>
<feature type="domain" description="SnoaL-like" evidence="1">
    <location>
        <begin position="17"/>
        <end position="91"/>
    </location>
</feature>
<organism evidence="2 3">
    <name type="scientific">Nocardioides aurantiacus</name>
    <dbReference type="NCBI Taxonomy" id="86796"/>
    <lineage>
        <taxon>Bacteria</taxon>
        <taxon>Bacillati</taxon>
        <taxon>Actinomycetota</taxon>
        <taxon>Actinomycetes</taxon>
        <taxon>Propionibacteriales</taxon>
        <taxon>Nocardioidaceae</taxon>
        <taxon>Nocardioides</taxon>
    </lineage>
</organism>
<dbReference type="EMBL" id="RKHO01000001">
    <property type="protein sequence ID" value="ROR92616.1"/>
    <property type="molecule type" value="Genomic_DNA"/>
</dbReference>
<gene>
    <name evidence="2" type="ORF">EDD33_3512</name>
</gene>
<dbReference type="InterPro" id="IPR032710">
    <property type="entry name" value="NTF2-like_dom_sf"/>
</dbReference>
<dbReference type="Gene3D" id="3.10.450.50">
    <property type="match status" value="1"/>
</dbReference>
<evidence type="ECO:0000259" key="1">
    <source>
        <dbReference type="Pfam" id="PF12680"/>
    </source>
</evidence>
<name>A0A3N2CYR1_9ACTN</name>
<dbReference type="InterPro" id="IPR037401">
    <property type="entry name" value="SnoaL-like"/>
</dbReference>
<accession>A0A3N2CYR1</accession>
<evidence type="ECO:0000313" key="3">
    <source>
        <dbReference type="Proteomes" id="UP000281738"/>
    </source>
</evidence>
<protein>
    <submittedName>
        <fullName evidence="2">SnoaL-like protein</fullName>
    </submittedName>
</protein>
<proteinExistence type="predicted"/>
<reference evidence="2 3" key="1">
    <citation type="submission" date="2018-11" db="EMBL/GenBank/DDBJ databases">
        <title>Sequencing the genomes of 1000 actinobacteria strains.</title>
        <authorList>
            <person name="Klenk H.-P."/>
        </authorList>
    </citation>
    <scope>NUCLEOTIDE SEQUENCE [LARGE SCALE GENOMIC DNA]</scope>
    <source>
        <strain evidence="2 3">DSM 12652</strain>
    </source>
</reference>
<dbReference type="Proteomes" id="UP000281738">
    <property type="component" value="Unassembled WGS sequence"/>
</dbReference>
<sequence length="118" mass="12687">MSAMTTSIETFELPATVRAFLAAHAAGDSDLAARAFTADAVVTDEGQTYRGADEVRRFLEEAGSQFTYTTALVGAERVGETRWVAVNRLEGDFPGGVAELRFRFRLVGDLVAELSIGP</sequence>
<keyword evidence="3" id="KW-1185">Reference proteome</keyword>